<evidence type="ECO:0000313" key="2">
    <source>
        <dbReference type="EMBL" id="ABM37830.1"/>
    </source>
</evidence>
<dbReference type="Proteomes" id="UP000000644">
    <property type="component" value="Chromosome"/>
</dbReference>
<name>A1VQA2_POLNA</name>
<organism evidence="2 3">
    <name type="scientific">Polaromonas naphthalenivorans (strain CJ2)</name>
    <dbReference type="NCBI Taxonomy" id="365044"/>
    <lineage>
        <taxon>Bacteria</taxon>
        <taxon>Pseudomonadati</taxon>
        <taxon>Pseudomonadota</taxon>
        <taxon>Betaproteobacteria</taxon>
        <taxon>Burkholderiales</taxon>
        <taxon>Comamonadaceae</taxon>
        <taxon>Polaromonas</taxon>
    </lineage>
</organism>
<dbReference type="STRING" id="365044.Pnap_2527"/>
<dbReference type="KEGG" id="pna:Pnap_2527"/>
<keyword evidence="1" id="KW-0732">Signal</keyword>
<dbReference type="OrthoDB" id="9150455at2"/>
<protein>
    <submittedName>
        <fullName evidence="2">Uncharacterized protein</fullName>
    </submittedName>
</protein>
<dbReference type="EMBL" id="CP000529">
    <property type="protein sequence ID" value="ABM37830.1"/>
    <property type="molecule type" value="Genomic_DNA"/>
</dbReference>
<feature type="chain" id="PRO_5002639967" evidence="1">
    <location>
        <begin position="20"/>
        <end position="205"/>
    </location>
</feature>
<sequence length="205" mass="21489">MLKKSVFILLLAQGTVAMAQTVSGNVFCAGTTYDPAPASVSISGTVAASDVDLPGAIWVGIEDPGTPGTPAAFLTPSGWVTWTTGGFPTYVETTAIGSTFSYSACIPVSPTVGGCAATSADFLGWKIYAGYGVLTAEHQAMIQKRRASLDAAKPWLQQKGKWRADYDDDIAFRNALIQKSANDSRWGTALTIPFINCTPPESGGQ</sequence>
<accession>A1VQA2</accession>
<evidence type="ECO:0000256" key="1">
    <source>
        <dbReference type="SAM" id="SignalP"/>
    </source>
</evidence>
<evidence type="ECO:0000313" key="3">
    <source>
        <dbReference type="Proteomes" id="UP000000644"/>
    </source>
</evidence>
<gene>
    <name evidence="2" type="ordered locus">Pnap_2527</name>
</gene>
<proteinExistence type="predicted"/>
<keyword evidence="3" id="KW-1185">Reference proteome</keyword>
<dbReference type="RefSeq" id="WP_011801908.1">
    <property type="nucleotide sequence ID" value="NC_008781.1"/>
</dbReference>
<dbReference type="HOGENOM" id="CLU_1336503_0_0_4"/>
<reference evidence="3" key="1">
    <citation type="journal article" date="2009" name="Environ. Microbiol.">
        <title>The genome of Polaromonas naphthalenivorans strain CJ2, isolated from coal tar-contaminated sediment, reveals physiological and metabolic versatility and evolution through extensive horizontal gene transfer.</title>
        <authorList>
            <person name="Yagi J.M."/>
            <person name="Sims D."/>
            <person name="Brettin T."/>
            <person name="Bruce D."/>
            <person name="Madsen E.L."/>
        </authorList>
    </citation>
    <scope>NUCLEOTIDE SEQUENCE [LARGE SCALE GENOMIC DNA]</scope>
    <source>
        <strain evidence="3">CJ2</strain>
    </source>
</reference>
<feature type="signal peptide" evidence="1">
    <location>
        <begin position="1"/>
        <end position="19"/>
    </location>
</feature>
<dbReference type="AlphaFoldDB" id="A1VQA2"/>